<organism evidence="1 2">
    <name type="scientific">Patagioenas fasciata monilis</name>
    <dbReference type="NCBI Taxonomy" id="372326"/>
    <lineage>
        <taxon>Eukaryota</taxon>
        <taxon>Metazoa</taxon>
        <taxon>Chordata</taxon>
        <taxon>Craniata</taxon>
        <taxon>Vertebrata</taxon>
        <taxon>Euteleostomi</taxon>
        <taxon>Archelosauria</taxon>
        <taxon>Archosauria</taxon>
        <taxon>Dinosauria</taxon>
        <taxon>Saurischia</taxon>
        <taxon>Theropoda</taxon>
        <taxon>Coelurosauria</taxon>
        <taxon>Aves</taxon>
        <taxon>Neognathae</taxon>
        <taxon>Neoaves</taxon>
        <taxon>Columbimorphae</taxon>
        <taxon>Columbiformes</taxon>
        <taxon>Columbidae</taxon>
        <taxon>Patagioenas</taxon>
    </lineage>
</organism>
<sequence>MLVVNMMWLVLEETSPSSSARVDDTAVDVPKETRPILGHLGTEDLNPTCNLVLDSICAHMLNKHMGRWRAAPSEVQEQLCSQRL</sequence>
<protein>
    <submittedName>
        <fullName evidence="1">Uncharacterized protein</fullName>
    </submittedName>
</protein>
<dbReference type="EMBL" id="LSYS01004144">
    <property type="protein sequence ID" value="OPJ80849.1"/>
    <property type="molecule type" value="Genomic_DNA"/>
</dbReference>
<evidence type="ECO:0000313" key="2">
    <source>
        <dbReference type="Proteomes" id="UP000190648"/>
    </source>
</evidence>
<name>A0A1V4K8R9_PATFA</name>
<dbReference type="AlphaFoldDB" id="A0A1V4K8R9"/>
<keyword evidence="2" id="KW-1185">Reference proteome</keyword>
<dbReference type="Proteomes" id="UP000190648">
    <property type="component" value="Unassembled WGS sequence"/>
</dbReference>
<gene>
    <name evidence="1" type="ORF">AV530_004260</name>
</gene>
<proteinExistence type="predicted"/>
<accession>A0A1V4K8R9</accession>
<comment type="caution">
    <text evidence="1">The sequence shown here is derived from an EMBL/GenBank/DDBJ whole genome shotgun (WGS) entry which is preliminary data.</text>
</comment>
<reference evidence="1 2" key="1">
    <citation type="submission" date="2016-02" db="EMBL/GenBank/DDBJ databases">
        <title>Band-tailed pigeon sequencing and assembly.</title>
        <authorList>
            <person name="Soares A.E."/>
            <person name="Novak B.J."/>
            <person name="Rice E.S."/>
            <person name="O'Connell B."/>
            <person name="Chang D."/>
            <person name="Weber S."/>
            <person name="Shapiro B."/>
        </authorList>
    </citation>
    <scope>NUCLEOTIDE SEQUENCE [LARGE SCALE GENOMIC DNA]</scope>
    <source>
        <strain evidence="1">BTP2013</strain>
        <tissue evidence="1">Blood</tissue>
    </source>
</reference>
<evidence type="ECO:0000313" key="1">
    <source>
        <dbReference type="EMBL" id="OPJ80849.1"/>
    </source>
</evidence>